<dbReference type="Proteomes" id="UP000775213">
    <property type="component" value="Unassembled WGS sequence"/>
</dbReference>
<dbReference type="PANTHER" id="PTHR36756:SF1">
    <property type="entry name" value="EXPRESSED PROTEIN"/>
    <property type="match status" value="1"/>
</dbReference>
<evidence type="ECO:0000313" key="3">
    <source>
        <dbReference type="Proteomes" id="UP000775213"/>
    </source>
</evidence>
<name>A0AAV7GSR2_DENCH</name>
<feature type="region of interest" description="Disordered" evidence="1">
    <location>
        <begin position="176"/>
        <end position="197"/>
    </location>
</feature>
<evidence type="ECO:0000313" key="2">
    <source>
        <dbReference type="EMBL" id="KAH0459432.1"/>
    </source>
</evidence>
<gene>
    <name evidence="2" type="ORF">IEQ34_012246</name>
</gene>
<proteinExistence type="predicted"/>
<reference evidence="2 3" key="1">
    <citation type="journal article" date="2021" name="Hortic Res">
        <title>Chromosome-scale assembly of the Dendrobium chrysotoxum genome enhances the understanding of orchid evolution.</title>
        <authorList>
            <person name="Zhang Y."/>
            <person name="Zhang G.Q."/>
            <person name="Zhang D."/>
            <person name="Liu X.D."/>
            <person name="Xu X.Y."/>
            <person name="Sun W.H."/>
            <person name="Yu X."/>
            <person name="Zhu X."/>
            <person name="Wang Z.W."/>
            <person name="Zhao X."/>
            <person name="Zhong W.Y."/>
            <person name="Chen H."/>
            <person name="Yin W.L."/>
            <person name="Huang T."/>
            <person name="Niu S.C."/>
            <person name="Liu Z.J."/>
        </authorList>
    </citation>
    <scope>NUCLEOTIDE SEQUENCE [LARGE SCALE GENOMIC DNA]</scope>
    <source>
        <strain evidence="2">Lindl</strain>
    </source>
</reference>
<feature type="region of interest" description="Disordered" evidence="1">
    <location>
        <begin position="284"/>
        <end position="312"/>
    </location>
</feature>
<dbReference type="AlphaFoldDB" id="A0AAV7GSR2"/>
<evidence type="ECO:0000256" key="1">
    <source>
        <dbReference type="SAM" id="MobiDB-lite"/>
    </source>
</evidence>
<sequence length="422" mass="46110">MTEVIIDTDKRSKRRLPSWMHCNDTLKSEKLGNLDESCSISGNQTAPQGTVSMVESMSSEADVILAEPKKNSDGKEILAKNCSKKNTRKSKKCDGSKDFTCKSSGAKRKPEVKNVECGKSMDIQHMKLKSAKSNSVNVLSQGMTGGAAELTVEDLISIAEEGCQNRVTGRVRVQPRTDQTQVDPTRTRHALDSGQPDTTCQLELEGFADEDVGCVVRDIDVLVAVEPGGIVEGIADEERAALKDARGSEDWVVAFGHGVGPKPAQDKDLGRVVVVFLTSDKEMQNEQSVARKSESDSIPMSSSESSIPHREEFRSCQVLSKCTQTRSSHLNNTLQKQTEESATSAKKIIRSGDAAQDMLELFLGPLLNKAPPVKEPDPDVTRELLTSTYESDSLVRSFVDVAKQVTLIKKKSSLKDKVAMFF</sequence>
<organism evidence="2 3">
    <name type="scientific">Dendrobium chrysotoxum</name>
    <name type="common">Orchid</name>
    <dbReference type="NCBI Taxonomy" id="161865"/>
    <lineage>
        <taxon>Eukaryota</taxon>
        <taxon>Viridiplantae</taxon>
        <taxon>Streptophyta</taxon>
        <taxon>Embryophyta</taxon>
        <taxon>Tracheophyta</taxon>
        <taxon>Spermatophyta</taxon>
        <taxon>Magnoliopsida</taxon>
        <taxon>Liliopsida</taxon>
        <taxon>Asparagales</taxon>
        <taxon>Orchidaceae</taxon>
        <taxon>Epidendroideae</taxon>
        <taxon>Malaxideae</taxon>
        <taxon>Dendrobiinae</taxon>
        <taxon>Dendrobium</taxon>
    </lineage>
</organism>
<accession>A0AAV7GSR2</accession>
<dbReference type="EMBL" id="JAGFBR010000011">
    <property type="protein sequence ID" value="KAH0459432.1"/>
    <property type="molecule type" value="Genomic_DNA"/>
</dbReference>
<feature type="compositionally biased region" description="Basic and acidic residues" evidence="1">
    <location>
        <begin position="284"/>
        <end position="295"/>
    </location>
</feature>
<dbReference type="PANTHER" id="PTHR36756">
    <property type="entry name" value="EXPRESSED PROTEIN"/>
    <property type="match status" value="1"/>
</dbReference>
<keyword evidence="3" id="KW-1185">Reference proteome</keyword>
<comment type="caution">
    <text evidence="2">The sequence shown here is derived from an EMBL/GenBank/DDBJ whole genome shotgun (WGS) entry which is preliminary data.</text>
</comment>
<feature type="compositionally biased region" description="Low complexity" evidence="1">
    <location>
        <begin position="296"/>
        <end position="306"/>
    </location>
</feature>
<protein>
    <submittedName>
        <fullName evidence="2">Uncharacterized protein</fullName>
    </submittedName>
</protein>